<dbReference type="InterPro" id="IPR010982">
    <property type="entry name" value="Lambda_DNA-bd_dom_sf"/>
</dbReference>
<evidence type="ECO:0000313" key="3">
    <source>
        <dbReference type="Proteomes" id="UP001055940"/>
    </source>
</evidence>
<dbReference type="EMBL" id="CP099837">
    <property type="protein sequence ID" value="USY20423.1"/>
    <property type="molecule type" value="Genomic_DNA"/>
</dbReference>
<feature type="region of interest" description="Disordered" evidence="1">
    <location>
        <begin position="86"/>
        <end position="107"/>
    </location>
</feature>
<sequence length="925" mass="100075">MSLLDPETALGELRQRFRVAFHRRNWNQQALADKASLSRTVVNSVVSDTGNAPVPSRRTVTYLADALDLEVGPLLALRETAAGLPHASNTPSALGPAVDTSPSPPAETANTVHGVVSGTLIQGRNVTIVSRRGTETTPAVDDAAPVGRVTPEDLEVHHAVLPGPDAGGSPFLTPYLIRPHDAVIRDRLAPALEGNASMLVMVTGDSSTGKTRALYEALTDLAPGRALLRPQTPKDLLHLLTSGRVDEGAVLWLNEAQRVFYGPHAPEAATALHHLLTRQSGIVAMGTLWTTPHWEELTRTGIPADPCSHVRALLTGSVTARIIVPDRLTPDEQTEWRKLALTHTDRRMREAHQAGTADRGRVVQHLSGGPELLKAYNDSATSSGHPFTRLEHALITAAVDARRLGHRAPLPAALLAQAAIPELDPRERPTAPGWAQSTLSALCTGQRTDGTHTGIRRALTALHTHVSDVGAEVLYEPAEYLDQHLHRQRMEQVGSPALWQALLEHSTDPDTLHTLGAAAERRGLLQHAVRLYHRAVLYHHRTAPHDLVRLLSADTDPLQHGTCWAATYASPNSPDYLLRVLRETGQEQAVAEPASYTTAEADPSDPYSAARLLRVLREAGQEQAVAELANRAVAEANLIQPGNIGYLLRVLREVGEEKAVAELASRAAVEADPTDAYRTAGLLRALREMDQEQAVAELAGRAATEADPTDPFSAARLLEMLYLVGEEEAVAELASRAAVEADPTDAYRTAGLLRALREMDQEQAVTELANRAVTEADLTHPDSIGYLLRVLREVGEEQAVTELANRAVTEADLTHPDSIADLLRVLHRSGEEQVVTELANRTVVEAAPTHPGRSSEILRGATEENSATHLLKTLREVGQEQAAARWEHRALNAGALRSMPSSLLPYGRDLDGTPARAWTWDELGQ</sequence>
<evidence type="ECO:0000313" key="2">
    <source>
        <dbReference type="EMBL" id="USY20423.1"/>
    </source>
</evidence>
<keyword evidence="3" id="KW-1185">Reference proteome</keyword>
<organism evidence="2 3">
    <name type="scientific">Nocardiopsis exhalans</name>
    <dbReference type="NCBI Taxonomy" id="163604"/>
    <lineage>
        <taxon>Bacteria</taxon>
        <taxon>Bacillati</taxon>
        <taxon>Actinomycetota</taxon>
        <taxon>Actinomycetes</taxon>
        <taxon>Streptosporangiales</taxon>
        <taxon>Nocardiopsidaceae</taxon>
        <taxon>Nocardiopsis</taxon>
    </lineage>
</organism>
<dbReference type="RefSeq" id="WP_254419492.1">
    <property type="nucleotide sequence ID" value="NZ_BAAAJB010000050.1"/>
</dbReference>
<protein>
    <recommendedName>
        <fullName evidence="4">HTH cro/C1-type domain-containing protein</fullName>
    </recommendedName>
</protein>
<accession>A0ABY5DB26</accession>
<evidence type="ECO:0000256" key="1">
    <source>
        <dbReference type="SAM" id="MobiDB-lite"/>
    </source>
</evidence>
<gene>
    <name evidence="2" type="ORF">NE857_01800</name>
</gene>
<evidence type="ECO:0008006" key="4">
    <source>
        <dbReference type="Google" id="ProtNLM"/>
    </source>
</evidence>
<dbReference type="SUPFAM" id="SSF47413">
    <property type="entry name" value="lambda repressor-like DNA-binding domains"/>
    <property type="match status" value="1"/>
</dbReference>
<dbReference type="Gene3D" id="1.10.260.40">
    <property type="entry name" value="lambda repressor-like DNA-binding domains"/>
    <property type="match status" value="1"/>
</dbReference>
<dbReference type="Proteomes" id="UP001055940">
    <property type="component" value="Chromosome"/>
</dbReference>
<dbReference type="Gene3D" id="1.25.40.10">
    <property type="entry name" value="Tetratricopeptide repeat domain"/>
    <property type="match status" value="1"/>
</dbReference>
<reference evidence="2" key="1">
    <citation type="submission" date="2022-06" db="EMBL/GenBank/DDBJ databases">
        <authorList>
            <person name="Ping M."/>
        </authorList>
    </citation>
    <scope>NUCLEOTIDE SEQUENCE</scope>
    <source>
        <strain evidence="2">JCM11759T</strain>
    </source>
</reference>
<name>A0ABY5DB26_9ACTN</name>
<dbReference type="InterPro" id="IPR011990">
    <property type="entry name" value="TPR-like_helical_dom_sf"/>
</dbReference>
<proteinExistence type="predicted"/>